<dbReference type="SUPFAM" id="SSF51445">
    <property type="entry name" value="(Trans)glycosidases"/>
    <property type="match status" value="1"/>
</dbReference>
<accession>A0ABY9RFT7</accession>
<dbReference type="EMBL" id="CP133720">
    <property type="protein sequence ID" value="WMW80091.1"/>
    <property type="molecule type" value="Genomic_DNA"/>
</dbReference>
<dbReference type="Gene3D" id="3.20.20.80">
    <property type="entry name" value="Glycosidases"/>
    <property type="match status" value="1"/>
</dbReference>
<dbReference type="PANTHER" id="PTHR43405">
    <property type="entry name" value="GLYCOSYL HYDROLASE DIGH"/>
    <property type="match status" value="1"/>
</dbReference>
<dbReference type="InterPro" id="IPR052177">
    <property type="entry name" value="Divisome_Glycosyl_Hydrolase"/>
</dbReference>
<feature type="domain" description="Glycosyl hydrolase-like 10" evidence="3">
    <location>
        <begin position="94"/>
        <end position="413"/>
    </location>
</feature>
<keyword evidence="5" id="KW-1185">Reference proteome</keyword>
<evidence type="ECO:0000313" key="4">
    <source>
        <dbReference type="EMBL" id="WMW80091.1"/>
    </source>
</evidence>
<evidence type="ECO:0000256" key="2">
    <source>
        <dbReference type="SAM" id="SignalP"/>
    </source>
</evidence>
<dbReference type="PANTHER" id="PTHR43405:SF1">
    <property type="entry name" value="GLYCOSYL HYDROLASE DIGH"/>
    <property type="match status" value="1"/>
</dbReference>
<proteinExistence type="predicted"/>
<feature type="signal peptide" evidence="2">
    <location>
        <begin position="1"/>
        <end position="27"/>
    </location>
</feature>
<dbReference type="InterPro" id="IPR003790">
    <property type="entry name" value="GHL10"/>
</dbReference>
<evidence type="ECO:0000259" key="3">
    <source>
        <dbReference type="Pfam" id="PF02638"/>
    </source>
</evidence>
<dbReference type="Pfam" id="PF02638">
    <property type="entry name" value="GHL10"/>
    <property type="match status" value="1"/>
</dbReference>
<gene>
    <name evidence="4" type="ORF">RF679_15770</name>
</gene>
<evidence type="ECO:0000256" key="1">
    <source>
        <dbReference type="ARBA" id="ARBA00022729"/>
    </source>
</evidence>
<name>A0ABY9RFT7_9BURK</name>
<reference evidence="4" key="1">
    <citation type="submission" date="2023-09" db="EMBL/GenBank/DDBJ databases">
        <title>Undibacterium sp. 20NA77.5 isolated from freshwater.</title>
        <authorList>
            <person name="Le V."/>
            <person name="Ko S.-R."/>
            <person name="Ahn C.-Y."/>
            <person name="Oh H.-M."/>
        </authorList>
    </citation>
    <scope>NUCLEOTIDE SEQUENCE</scope>
    <source>
        <strain evidence="4">20NA77.5</strain>
    </source>
</reference>
<feature type="chain" id="PRO_5046644936" evidence="2">
    <location>
        <begin position="28"/>
        <end position="561"/>
    </location>
</feature>
<dbReference type="RefSeq" id="WP_309481584.1">
    <property type="nucleotide sequence ID" value="NZ_CP133720.1"/>
</dbReference>
<organism evidence="4 5">
    <name type="scientific">Undibacterium cyanobacteriorum</name>
    <dbReference type="NCBI Taxonomy" id="3073561"/>
    <lineage>
        <taxon>Bacteria</taxon>
        <taxon>Pseudomonadati</taxon>
        <taxon>Pseudomonadota</taxon>
        <taxon>Betaproteobacteria</taxon>
        <taxon>Burkholderiales</taxon>
        <taxon>Oxalobacteraceae</taxon>
        <taxon>Undibacterium</taxon>
    </lineage>
</organism>
<evidence type="ECO:0000313" key="5">
    <source>
        <dbReference type="Proteomes" id="UP001181355"/>
    </source>
</evidence>
<dbReference type="InterPro" id="IPR017853">
    <property type="entry name" value="GH"/>
</dbReference>
<dbReference type="Proteomes" id="UP001181355">
    <property type="component" value="Chromosome"/>
</dbReference>
<sequence length="561" mass="63089">MLKQTISRILPQRRSQLGLAAMLLVLAACSTAPQVPTQTPTSTQTNEAAQSDALKSANEKVDPGIVLKPVVNPLAVGGALASAKDDMPPAAPREFRAAWVSTVANIDWPSRRDLSSEKQQAEILQILEMAVQLKLNALILQVRPSGDAIYPSTLEPWSEFLTGEQGRAPNPYYDPLQFWIEQAHKRGIQLHAWFNPYRARTPSMRTPNAATHIAKRAPQVVRTYGDLQWMDPAEPIAAQHTLAVIRDVVQRYDIDGVHIDDYFYPYPIKNSAGQEIDFPDTNAWRAYQQSGGALSRADWRRQHVNHLVENIYYAVHQIKPWVKFGISPFGIGRPDRLPAGITGFSQFDKLYADVELWLQNGWLDYLVPQLYWPIHQSAQSFPVLNQYWHAQNTMQRPIWPGLYTSRIDNSEASWSSEEILKQVDVTRNNPNAGHSHFSFVALAQDRKQVRSRLANEKYIAPALVPAFPWLNPQTQLTPRPVLNPIKESRSVQVSWNGDASGVVQLAIWKRSESGWQFSVQDAAQTTIKADLDNKGNRIKQVVVSSVNRYGEESGRSSIAVE</sequence>
<dbReference type="PROSITE" id="PS51257">
    <property type="entry name" value="PROKAR_LIPOPROTEIN"/>
    <property type="match status" value="1"/>
</dbReference>
<keyword evidence="1 2" id="KW-0732">Signal</keyword>
<protein>
    <submittedName>
        <fullName evidence="4">Family 10 glycosylhydrolase</fullName>
    </submittedName>
</protein>